<evidence type="ECO:0000313" key="7">
    <source>
        <dbReference type="Proteomes" id="UP000241771"/>
    </source>
</evidence>
<dbReference type="Proteomes" id="UP000241771">
    <property type="component" value="Unassembled WGS sequence"/>
</dbReference>
<dbReference type="AlphaFoldDB" id="A0A2T3P0S5"/>
<sequence>MSNQCKKSNFHGKLPTITSNNENRFSVTLKDIAQQAGVSVSTVSRVLNGTATISQPVKTQIMDIAQATGYLDKVRKNKAVEAPSLAGKKLLLVTPRDAILNRSGNMISYALVESIKKACNEQNIALTSFLTEANRLSVQKLHQLLNKQQYDGIVVVWADQSELLAVISDHHIPTVLINGEDRAMNVDSVGVSNRYGAMAAVNHLLDKGHHNIGLLSYSGRQTIYLRENGYRDSLYNAKQPINPNHHITAENFSDDAAEAAVEAWLANHDTLPVSALFCVTDGLALGAMSALQKHGYRIPEDISIVGMDGILPLDLIEPQLTTVKLPFEPLPAEALRILERQICFGEKREYHIHLELSCELIERDSVRAIDG</sequence>
<keyword evidence="3" id="KW-0804">Transcription</keyword>
<dbReference type="Gene3D" id="1.10.260.40">
    <property type="entry name" value="lambda repressor-like DNA-binding domains"/>
    <property type="match status" value="1"/>
</dbReference>
<dbReference type="PROSITE" id="PS50932">
    <property type="entry name" value="HTH_LACI_2"/>
    <property type="match status" value="1"/>
</dbReference>
<accession>A0A2T3P0S5</accession>
<evidence type="ECO:0000256" key="2">
    <source>
        <dbReference type="ARBA" id="ARBA00023125"/>
    </source>
</evidence>
<dbReference type="Pfam" id="PF13377">
    <property type="entry name" value="Peripla_BP_3"/>
    <property type="match status" value="1"/>
</dbReference>
<dbReference type="Pfam" id="PF00356">
    <property type="entry name" value="LacI"/>
    <property type="match status" value="1"/>
</dbReference>
<dbReference type="PANTHER" id="PTHR30146:SF109">
    <property type="entry name" value="HTH-TYPE TRANSCRIPTIONAL REGULATOR GALS"/>
    <property type="match status" value="1"/>
</dbReference>
<protein>
    <submittedName>
        <fullName evidence="6">LacI family transcriptional regulator</fullName>
    </submittedName>
</protein>
<reference evidence="6 7" key="1">
    <citation type="submission" date="2018-01" db="EMBL/GenBank/DDBJ databases">
        <title>Whole genome sequencing of Histamine producing bacteria.</title>
        <authorList>
            <person name="Butler K."/>
        </authorList>
    </citation>
    <scope>NUCLEOTIDE SEQUENCE [LARGE SCALE GENOMIC DNA]</scope>
    <source>
        <strain evidence="6 7">DSM 100436</strain>
    </source>
</reference>
<keyword evidence="1" id="KW-0805">Transcription regulation</keyword>
<proteinExistence type="predicted"/>
<dbReference type="SUPFAM" id="SSF47413">
    <property type="entry name" value="lambda repressor-like DNA-binding domains"/>
    <property type="match status" value="1"/>
</dbReference>
<dbReference type="EMBL" id="PYMA01000001">
    <property type="protein sequence ID" value="PSW22126.1"/>
    <property type="molecule type" value="Genomic_DNA"/>
</dbReference>
<dbReference type="InterPro" id="IPR010982">
    <property type="entry name" value="Lambda_DNA-bd_dom_sf"/>
</dbReference>
<dbReference type="SUPFAM" id="SSF53822">
    <property type="entry name" value="Periplasmic binding protein-like I"/>
    <property type="match status" value="1"/>
</dbReference>
<gene>
    <name evidence="6" type="ORF">C9I98_02350</name>
</gene>
<evidence type="ECO:0000259" key="4">
    <source>
        <dbReference type="PROSITE" id="PS50932"/>
    </source>
</evidence>
<dbReference type="CDD" id="cd01392">
    <property type="entry name" value="HTH_LacI"/>
    <property type="match status" value="1"/>
</dbReference>
<dbReference type="PRINTS" id="PR00036">
    <property type="entry name" value="HTHLACI"/>
</dbReference>
<feature type="domain" description="HTH cro/C1-type" evidence="5">
    <location>
        <begin position="28"/>
        <end position="71"/>
    </location>
</feature>
<dbReference type="PROSITE" id="PS00356">
    <property type="entry name" value="HTH_LACI_1"/>
    <property type="match status" value="1"/>
</dbReference>
<dbReference type="Gene3D" id="3.40.50.2300">
    <property type="match status" value="2"/>
</dbReference>
<dbReference type="InterPro" id="IPR028082">
    <property type="entry name" value="Peripla_BP_I"/>
</dbReference>
<dbReference type="PANTHER" id="PTHR30146">
    <property type="entry name" value="LACI-RELATED TRANSCRIPTIONAL REPRESSOR"/>
    <property type="match status" value="1"/>
</dbReference>
<dbReference type="InterPro" id="IPR001387">
    <property type="entry name" value="Cro/C1-type_HTH"/>
</dbReference>
<dbReference type="GO" id="GO:0003700">
    <property type="term" value="F:DNA-binding transcription factor activity"/>
    <property type="evidence" value="ECO:0007669"/>
    <property type="project" value="TreeGrafter"/>
</dbReference>
<dbReference type="CDD" id="cd06267">
    <property type="entry name" value="PBP1_LacI_sugar_binding-like"/>
    <property type="match status" value="1"/>
</dbReference>
<dbReference type="InterPro" id="IPR000843">
    <property type="entry name" value="HTH_LacI"/>
</dbReference>
<evidence type="ECO:0000313" key="6">
    <source>
        <dbReference type="EMBL" id="PSW22126.1"/>
    </source>
</evidence>
<name>A0A2T3P0S5_9GAMM</name>
<dbReference type="GO" id="GO:0000976">
    <property type="term" value="F:transcription cis-regulatory region binding"/>
    <property type="evidence" value="ECO:0007669"/>
    <property type="project" value="TreeGrafter"/>
</dbReference>
<evidence type="ECO:0000259" key="5">
    <source>
        <dbReference type="PROSITE" id="PS50943"/>
    </source>
</evidence>
<feature type="domain" description="HTH lacI-type" evidence="4">
    <location>
        <begin position="27"/>
        <end position="70"/>
    </location>
</feature>
<evidence type="ECO:0000256" key="3">
    <source>
        <dbReference type="ARBA" id="ARBA00023163"/>
    </source>
</evidence>
<dbReference type="InterPro" id="IPR046335">
    <property type="entry name" value="LacI/GalR-like_sensor"/>
</dbReference>
<dbReference type="SMART" id="SM00354">
    <property type="entry name" value="HTH_LACI"/>
    <property type="match status" value="1"/>
</dbReference>
<dbReference type="PROSITE" id="PS50943">
    <property type="entry name" value="HTH_CROC1"/>
    <property type="match status" value="1"/>
</dbReference>
<keyword evidence="7" id="KW-1185">Reference proteome</keyword>
<comment type="caution">
    <text evidence="6">The sequence shown here is derived from an EMBL/GenBank/DDBJ whole genome shotgun (WGS) entry which is preliminary data.</text>
</comment>
<evidence type="ECO:0000256" key="1">
    <source>
        <dbReference type="ARBA" id="ARBA00023015"/>
    </source>
</evidence>
<keyword evidence="2" id="KW-0238">DNA-binding</keyword>
<organism evidence="6 7">
    <name type="scientific">Photobacterium sanctipauli</name>
    <dbReference type="NCBI Taxonomy" id="1342794"/>
    <lineage>
        <taxon>Bacteria</taxon>
        <taxon>Pseudomonadati</taxon>
        <taxon>Pseudomonadota</taxon>
        <taxon>Gammaproteobacteria</taxon>
        <taxon>Vibrionales</taxon>
        <taxon>Vibrionaceae</taxon>
        <taxon>Photobacterium</taxon>
    </lineage>
</organism>